<organism evidence="2">
    <name type="scientific">Trypanosoma brucei</name>
    <dbReference type="NCBI Taxonomy" id="5691"/>
    <lineage>
        <taxon>Eukaryota</taxon>
        <taxon>Discoba</taxon>
        <taxon>Euglenozoa</taxon>
        <taxon>Kinetoplastea</taxon>
        <taxon>Metakinetoplastina</taxon>
        <taxon>Trypanosomatida</taxon>
        <taxon>Trypanosomatidae</taxon>
        <taxon>Trypanosoma</taxon>
    </lineage>
</organism>
<dbReference type="EMBL" id="KC611685">
    <property type="protein sequence ID" value="AGH59116.1"/>
    <property type="molecule type" value="Genomic_DNA"/>
</dbReference>
<name>M4SUX9_9TRYP</name>
<reference evidence="2" key="1">
    <citation type="submission" date="2013-02" db="EMBL/GenBank/DDBJ databases">
        <authorList>
            <person name="Cross G.A.M."/>
            <person name="Kim H.-S."/>
            <person name="Wickstead B."/>
        </authorList>
    </citation>
    <scope>NUCLEOTIDE SEQUENCE</scope>
    <source>
        <strain evidence="2">Lister 427</strain>
    </source>
</reference>
<sequence length="436" mass="46422">VQSAFNHRKVKDFCTETWYTPQLITDLKERAPQAEPANVQNNANVKLFQLAATRYKGQPQEQAYETLLAAATQEANQLASRTLTFAKEQAEAVQKLSQRWVWHTYSMALSSVTAPAQTGTGALESSGGNTLFICGKAKHCKVTDKLQITAGLNCQNNAQGKAEAITEAKRAGPLDKILIRQADSLKILTTDTRITAKGNGNALKSNAGGYSNAPGCHNNSDSVQTTAQKVNGVLGSLKEIKMAFAANAIELTVIDEPVVGPQQHDGGGGKIGLLVTDAAVAKALKRAFASSISTTTLASSLITAQVLSNPVVKAFAEALGAKSKDKATDSLSNEDVAAVVFGDKKIDIQTLYIKHLENDEITISSEPEIKGSTKKLSEKNFDEAMVCFYATNIKKAETTSAGANPEGESKTDPAERTEEKKDGNNTGKPVCSGFLN</sequence>
<dbReference type="VEuPathDB" id="TriTrypDB:Tb427_000342500"/>
<evidence type="ECO:0000256" key="1">
    <source>
        <dbReference type="SAM" id="MobiDB-lite"/>
    </source>
</evidence>
<proteinExistence type="predicted"/>
<reference evidence="2" key="2">
    <citation type="journal article" date="2014" name="Mol. Biochem. Parasitol.">
        <title>Capturing the variant surface glycoprotein repertoire (the VSGnome) of Trypanosoma brucei Lister 427.</title>
        <authorList>
            <person name="Cross G.A."/>
            <person name="Kim H.S."/>
            <person name="Wickstead B."/>
        </authorList>
    </citation>
    <scope>NUCLEOTIDE SEQUENCE</scope>
    <source>
        <strain evidence="2">Lister 427</strain>
    </source>
</reference>
<feature type="non-terminal residue" evidence="2">
    <location>
        <position position="1"/>
    </location>
</feature>
<feature type="region of interest" description="Disordered" evidence="1">
    <location>
        <begin position="398"/>
        <end position="436"/>
    </location>
</feature>
<dbReference type="AlphaFoldDB" id="M4SUX9"/>
<feature type="compositionally biased region" description="Basic and acidic residues" evidence="1">
    <location>
        <begin position="407"/>
        <end position="423"/>
    </location>
</feature>
<accession>M4SUX9</accession>
<evidence type="ECO:0000313" key="2">
    <source>
        <dbReference type="EMBL" id="AGH59116.1"/>
    </source>
</evidence>
<protein>
    <submittedName>
        <fullName evidence="2">Variant surface glycoprotein 3069</fullName>
    </submittedName>
</protein>